<dbReference type="EMBL" id="SMAG01000013">
    <property type="protein sequence ID" value="TCS92351.1"/>
    <property type="molecule type" value="Genomic_DNA"/>
</dbReference>
<dbReference type="SUPFAM" id="SSF46977">
    <property type="entry name" value="Succinate dehydrogenase/fumarate reductase flavoprotein C-terminal domain"/>
    <property type="match status" value="1"/>
</dbReference>
<dbReference type="GO" id="GO:0034628">
    <property type="term" value="P:'de novo' NAD+ biosynthetic process from L-aspartate"/>
    <property type="evidence" value="ECO:0007669"/>
    <property type="project" value="TreeGrafter"/>
</dbReference>
<keyword evidence="6 13" id="KW-0285">Flavoprotein</keyword>
<comment type="function">
    <text evidence="13">Catalyzes the oxidation of L-aspartate to iminoaspartate.</text>
</comment>
<proteinExistence type="inferred from homology"/>
<keyword evidence="17" id="KW-1185">Reference proteome</keyword>
<comment type="catalytic activity">
    <reaction evidence="10">
        <text>L-aspartate + O2 = iminosuccinate + H2O2</text>
        <dbReference type="Rhea" id="RHEA:25876"/>
        <dbReference type="ChEBI" id="CHEBI:15379"/>
        <dbReference type="ChEBI" id="CHEBI:16240"/>
        <dbReference type="ChEBI" id="CHEBI:29991"/>
        <dbReference type="ChEBI" id="CHEBI:77875"/>
        <dbReference type="EC" id="1.4.3.16"/>
    </reaction>
    <physiologicalReaction direction="left-to-right" evidence="10">
        <dbReference type="Rhea" id="RHEA:25877"/>
    </physiologicalReaction>
</comment>
<dbReference type="Pfam" id="PF02910">
    <property type="entry name" value="Succ_DH_flav_C"/>
    <property type="match status" value="1"/>
</dbReference>
<evidence type="ECO:0000256" key="8">
    <source>
        <dbReference type="ARBA" id="ARBA00022827"/>
    </source>
</evidence>
<evidence type="ECO:0000256" key="9">
    <source>
        <dbReference type="ARBA" id="ARBA00023002"/>
    </source>
</evidence>
<feature type="domain" description="Fumarate reductase/succinate dehydrogenase flavoprotein-like C-terminal" evidence="15">
    <location>
        <begin position="422"/>
        <end position="496"/>
    </location>
</feature>
<protein>
    <recommendedName>
        <fullName evidence="5 11">L-aspartate oxidase</fullName>
        <ecNumber evidence="4 11">1.4.3.16</ecNumber>
    </recommendedName>
</protein>
<dbReference type="OrthoDB" id="9806724at2"/>
<dbReference type="NCBIfam" id="NF005701">
    <property type="entry name" value="PRK07512.1"/>
    <property type="match status" value="1"/>
</dbReference>
<evidence type="ECO:0000259" key="14">
    <source>
        <dbReference type="Pfam" id="PF00890"/>
    </source>
</evidence>
<evidence type="ECO:0000256" key="2">
    <source>
        <dbReference type="ARBA" id="ARBA00004950"/>
    </source>
</evidence>
<evidence type="ECO:0000259" key="15">
    <source>
        <dbReference type="Pfam" id="PF02910"/>
    </source>
</evidence>
<evidence type="ECO:0000313" key="16">
    <source>
        <dbReference type="EMBL" id="TCS92351.1"/>
    </source>
</evidence>
<comment type="pathway">
    <text evidence="2 13">Cofactor biosynthesis; NAD(+) biosynthesis; iminoaspartate from L-aspartate (oxidase route): step 1/1.</text>
</comment>
<feature type="active site" description="Proton acceptor" evidence="12">
    <location>
        <position position="276"/>
    </location>
</feature>
<evidence type="ECO:0000256" key="3">
    <source>
        <dbReference type="ARBA" id="ARBA00008562"/>
    </source>
</evidence>
<comment type="caution">
    <text evidence="16">The sequence shown here is derived from an EMBL/GenBank/DDBJ whole genome shotgun (WGS) entry which is preliminary data.</text>
</comment>
<dbReference type="InterPro" id="IPR037099">
    <property type="entry name" value="Fum_R/Succ_DH_flav-like_C_sf"/>
</dbReference>
<comment type="similarity">
    <text evidence="3 13">Belongs to the FAD-dependent oxidoreductase 2 family. NadB subfamily.</text>
</comment>
<keyword evidence="8 13" id="KW-0274">FAD</keyword>
<dbReference type="UniPathway" id="UPA00253">
    <property type="reaction ID" value="UER00326"/>
</dbReference>
<dbReference type="PRINTS" id="PR00368">
    <property type="entry name" value="FADPNR"/>
</dbReference>
<dbReference type="PIRSF" id="PIRSF000171">
    <property type="entry name" value="SDHA_APRA_LASPO"/>
    <property type="match status" value="1"/>
</dbReference>
<dbReference type="PANTHER" id="PTHR42716">
    <property type="entry name" value="L-ASPARTATE OXIDASE"/>
    <property type="match status" value="1"/>
</dbReference>
<dbReference type="InterPro" id="IPR027477">
    <property type="entry name" value="Succ_DH/fumarate_Rdtase_cat_sf"/>
</dbReference>
<accession>A0A4R3KZV0</accession>
<dbReference type="SUPFAM" id="SSF51905">
    <property type="entry name" value="FAD/NAD(P)-binding domain"/>
    <property type="match status" value="1"/>
</dbReference>
<keyword evidence="7 13" id="KW-0662">Pyridine nucleotide biosynthesis</keyword>
<dbReference type="EC" id="1.4.3.16" evidence="4 11"/>
<dbReference type="GO" id="GO:0033765">
    <property type="term" value="F:steroid dehydrogenase activity, acting on the CH-CH group of donors"/>
    <property type="evidence" value="ECO:0007669"/>
    <property type="project" value="UniProtKB-ARBA"/>
</dbReference>
<dbReference type="NCBIfam" id="TIGR00551">
    <property type="entry name" value="nadB"/>
    <property type="match status" value="1"/>
</dbReference>
<dbReference type="Gene3D" id="1.20.58.100">
    <property type="entry name" value="Fumarate reductase/succinate dehydrogenase flavoprotein-like, C-terminal domain"/>
    <property type="match status" value="1"/>
</dbReference>
<dbReference type="PANTHER" id="PTHR42716:SF2">
    <property type="entry name" value="L-ASPARTATE OXIDASE, CHLOROPLASTIC"/>
    <property type="match status" value="1"/>
</dbReference>
<dbReference type="InterPro" id="IPR003953">
    <property type="entry name" value="FAD-dep_OxRdtase_2_FAD-bd"/>
</dbReference>
<evidence type="ECO:0000256" key="10">
    <source>
        <dbReference type="ARBA" id="ARBA00048305"/>
    </source>
</evidence>
<evidence type="ECO:0000256" key="4">
    <source>
        <dbReference type="ARBA" id="ARBA00012173"/>
    </source>
</evidence>
<evidence type="ECO:0000313" key="17">
    <source>
        <dbReference type="Proteomes" id="UP000294937"/>
    </source>
</evidence>
<evidence type="ECO:0000256" key="12">
    <source>
        <dbReference type="PIRSR" id="PIRSR000171-1"/>
    </source>
</evidence>
<evidence type="ECO:0000256" key="5">
    <source>
        <dbReference type="ARBA" id="ARBA00021901"/>
    </source>
</evidence>
<reference evidence="16 17" key="1">
    <citation type="submission" date="2019-03" db="EMBL/GenBank/DDBJ databases">
        <title>Genomic Encyclopedia of Type Strains, Phase IV (KMG-IV): sequencing the most valuable type-strain genomes for metagenomic binning, comparative biology and taxonomic classification.</title>
        <authorList>
            <person name="Goeker M."/>
        </authorList>
    </citation>
    <scope>NUCLEOTIDE SEQUENCE [LARGE SCALE GENOMIC DNA]</scope>
    <source>
        <strain evidence="16 17">DSM 45707</strain>
    </source>
</reference>
<evidence type="ECO:0000256" key="7">
    <source>
        <dbReference type="ARBA" id="ARBA00022642"/>
    </source>
</evidence>
<keyword evidence="9 13" id="KW-0560">Oxidoreductase</keyword>
<dbReference type="GO" id="GO:0008734">
    <property type="term" value="F:L-aspartate oxidase activity"/>
    <property type="evidence" value="ECO:0007669"/>
    <property type="project" value="UniProtKB-UniRule"/>
</dbReference>
<name>A0A4R3KZV0_9BACL</name>
<evidence type="ECO:0000256" key="1">
    <source>
        <dbReference type="ARBA" id="ARBA00001974"/>
    </source>
</evidence>
<evidence type="ECO:0000256" key="13">
    <source>
        <dbReference type="RuleBase" id="RU362049"/>
    </source>
</evidence>
<dbReference type="InterPro" id="IPR005288">
    <property type="entry name" value="NadB"/>
</dbReference>
<dbReference type="SUPFAM" id="SSF56425">
    <property type="entry name" value="Succinate dehydrogenase/fumarate reductase flavoprotein, catalytic domain"/>
    <property type="match status" value="1"/>
</dbReference>
<organism evidence="16 17">
    <name type="scientific">Hazenella coriacea</name>
    <dbReference type="NCBI Taxonomy" id="1179467"/>
    <lineage>
        <taxon>Bacteria</taxon>
        <taxon>Bacillati</taxon>
        <taxon>Bacillota</taxon>
        <taxon>Bacilli</taxon>
        <taxon>Bacillales</taxon>
        <taxon>Thermoactinomycetaceae</taxon>
        <taxon>Hazenella</taxon>
    </lineage>
</organism>
<dbReference type="Pfam" id="PF00890">
    <property type="entry name" value="FAD_binding_2"/>
    <property type="match status" value="1"/>
</dbReference>
<evidence type="ECO:0000256" key="6">
    <source>
        <dbReference type="ARBA" id="ARBA00022630"/>
    </source>
</evidence>
<dbReference type="Gene3D" id="3.50.50.60">
    <property type="entry name" value="FAD/NAD(P)-binding domain"/>
    <property type="match status" value="1"/>
</dbReference>
<feature type="domain" description="FAD-dependent oxidoreductase 2 FAD-binding" evidence="14">
    <location>
        <begin position="7"/>
        <end position="375"/>
    </location>
</feature>
<dbReference type="GO" id="GO:0005737">
    <property type="term" value="C:cytoplasm"/>
    <property type="evidence" value="ECO:0007669"/>
    <property type="project" value="UniProtKB-SubCell"/>
</dbReference>
<comment type="cofactor">
    <cofactor evidence="1 13">
        <name>FAD</name>
        <dbReference type="ChEBI" id="CHEBI:57692"/>
    </cofactor>
</comment>
<dbReference type="InterPro" id="IPR015939">
    <property type="entry name" value="Fum_Rdtase/Succ_DH_flav-like_C"/>
</dbReference>
<dbReference type="RefSeq" id="WP_131926781.1">
    <property type="nucleotide sequence ID" value="NZ_SMAG01000013.1"/>
</dbReference>
<sequence>MTRRVTDFIVVGSGIAGLMTALSLAKIGEVVILTKAKEEQSNSFRAQGGIAAAVGENDSPELHGKDTLRTGVELCDPQSVDLLVHMGPSTIDLLNQWGTDFDREGDHLALGREGSHSVSRILHIGGDSTGAGITSSLLTQAEHHDNIKMITHTLVLDLWLQQGICRGVTAVDLEKDPVLYVAKKGVVLATGGCGQLYQSTTNEIVSTGDGFAMAYRAGALLRDMEFIQFHPTALAVEQNPMFLISEAVRGEGAILVNELGMPIMQDYHEWRDLAPRDVVSRAIYSEMSQNHQIYLDATSMNERFEERFPKIYHQCIYHGIHPSQDLIPVTPAAHFIMGGIQTDLYGQTTIPRLFACGEVACTGVHGANRLASNSLLEGAVFAQRVASRLSSLEPLEAHIEERDLFHLPTLCKDKQIEEKWKQKIKKVMWEKAGIVRSSEGLLDGIAQLKELSLQIPDGYVECRNMLITAQIIMKAALWREESRGGHYRYDFPKTLPEWASRHNEVRRSDYESNCFETVYS</sequence>
<gene>
    <name evidence="16" type="ORF">EDD58_11312</name>
</gene>
<dbReference type="FunFam" id="3.90.700.10:FF:000002">
    <property type="entry name" value="L-aspartate oxidase"/>
    <property type="match status" value="1"/>
</dbReference>
<dbReference type="Gene3D" id="3.90.700.10">
    <property type="entry name" value="Succinate dehydrogenase/fumarate reductase flavoprotein, catalytic domain"/>
    <property type="match status" value="1"/>
</dbReference>
<dbReference type="AlphaFoldDB" id="A0A4R3KZV0"/>
<dbReference type="InterPro" id="IPR036188">
    <property type="entry name" value="FAD/NAD-bd_sf"/>
</dbReference>
<comment type="subcellular location">
    <subcellularLocation>
        <location evidence="13">Cytoplasm</location>
    </subcellularLocation>
</comment>
<dbReference type="Proteomes" id="UP000294937">
    <property type="component" value="Unassembled WGS sequence"/>
</dbReference>
<evidence type="ECO:0000256" key="11">
    <source>
        <dbReference type="NCBIfam" id="TIGR00551"/>
    </source>
</evidence>